<feature type="compositionally biased region" description="Pro residues" evidence="1">
    <location>
        <begin position="24"/>
        <end position="38"/>
    </location>
</feature>
<accession>A0A9D4UFQ4</accession>
<feature type="compositionally biased region" description="Acidic residues" evidence="1">
    <location>
        <begin position="174"/>
        <end position="196"/>
    </location>
</feature>
<evidence type="ECO:0000313" key="3">
    <source>
        <dbReference type="Proteomes" id="UP000886520"/>
    </source>
</evidence>
<keyword evidence="3" id="KW-1185">Reference proteome</keyword>
<dbReference type="Proteomes" id="UP000886520">
    <property type="component" value="Chromosome 18"/>
</dbReference>
<dbReference type="AlphaFoldDB" id="A0A9D4UFQ4"/>
<proteinExistence type="predicted"/>
<feature type="region of interest" description="Disordered" evidence="1">
    <location>
        <begin position="58"/>
        <end position="201"/>
    </location>
</feature>
<protein>
    <submittedName>
        <fullName evidence="2">Uncharacterized protein</fullName>
    </submittedName>
</protein>
<dbReference type="OrthoDB" id="1985845at2759"/>
<feature type="region of interest" description="Disordered" evidence="1">
    <location>
        <begin position="1"/>
        <end position="46"/>
    </location>
</feature>
<comment type="caution">
    <text evidence="2">The sequence shown here is derived from an EMBL/GenBank/DDBJ whole genome shotgun (WGS) entry which is preliminary data.</text>
</comment>
<evidence type="ECO:0000313" key="2">
    <source>
        <dbReference type="EMBL" id="KAI5066648.1"/>
    </source>
</evidence>
<feature type="compositionally biased region" description="Low complexity" evidence="1">
    <location>
        <begin position="66"/>
        <end position="93"/>
    </location>
</feature>
<organism evidence="2 3">
    <name type="scientific">Adiantum capillus-veneris</name>
    <name type="common">Maidenhair fern</name>
    <dbReference type="NCBI Taxonomy" id="13818"/>
    <lineage>
        <taxon>Eukaryota</taxon>
        <taxon>Viridiplantae</taxon>
        <taxon>Streptophyta</taxon>
        <taxon>Embryophyta</taxon>
        <taxon>Tracheophyta</taxon>
        <taxon>Polypodiopsida</taxon>
        <taxon>Polypodiidae</taxon>
        <taxon>Polypodiales</taxon>
        <taxon>Pteridineae</taxon>
        <taxon>Pteridaceae</taxon>
        <taxon>Vittarioideae</taxon>
        <taxon>Adiantum</taxon>
    </lineage>
</organism>
<name>A0A9D4UFQ4_ADICA</name>
<sequence length="240" mass="26405">MYSPYVAFPSTMDREEDATRDPSLSPPSAAPPSAPAPLPSASTKRRWSPCTWRYAIEEAQADLPSRSRSTTTIAASAGLHSSSRPPSQHQQQHGQAIKAKPPNSHHNPSFCKSAESAPQRSSHHVQPLPGYPPSESHMRPPSAHTSLKSRIIAEPTKKSLQHELLCTKARVSGTEEEEKEGDAEQDDGSEDGEDADGGVVRFDEEYFKRRRREMSPSELYFCAECSATARVRSKPLNDQS</sequence>
<evidence type="ECO:0000256" key="1">
    <source>
        <dbReference type="SAM" id="MobiDB-lite"/>
    </source>
</evidence>
<dbReference type="EMBL" id="JABFUD020000018">
    <property type="protein sequence ID" value="KAI5066648.1"/>
    <property type="molecule type" value="Genomic_DNA"/>
</dbReference>
<reference evidence="2" key="1">
    <citation type="submission" date="2021-01" db="EMBL/GenBank/DDBJ databases">
        <title>Adiantum capillus-veneris genome.</title>
        <authorList>
            <person name="Fang Y."/>
            <person name="Liao Q."/>
        </authorList>
    </citation>
    <scope>NUCLEOTIDE SEQUENCE</scope>
    <source>
        <strain evidence="2">H3</strain>
        <tissue evidence="2">Leaf</tissue>
    </source>
</reference>
<gene>
    <name evidence="2" type="ORF">GOP47_0019272</name>
</gene>